<evidence type="ECO:0000259" key="1">
    <source>
        <dbReference type="Pfam" id="PF00561"/>
    </source>
</evidence>
<dbReference type="AlphaFoldDB" id="A0A316WFI9"/>
<dbReference type="PRINTS" id="PR00412">
    <property type="entry name" value="EPOXHYDRLASE"/>
</dbReference>
<dbReference type="GeneID" id="37034586"/>
<evidence type="ECO:0000313" key="3">
    <source>
        <dbReference type="Proteomes" id="UP000245783"/>
    </source>
</evidence>
<keyword evidence="3" id="KW-1185">Reference proteome</keyword>
<accession>A0A316WFI9</accession>
<evidence type="ECO:0000313" key="2">
    <source>
        <dbReference type="EMBL" id="PWN46035.1"/>
    </source>
</evidence>
<dbReference type="RefSeq" id="XP_025373195.1">
    <property type="nucleotide sequence ID" value="XM_025512716.1"/>
</dbReference>
<dbReference type="EMBL" id="KZ819352">
    <property type="protein sequence ID" value="PWN46035.1"/>
    <property type="molecule type" value="Genomic_DNA"/>
</dbReference>
<protein>
    <submittedName>
        <fullName evidence="2">Alpha/beta-hydrolase</fullName>
    </submittedName>
</protein>
<dbReference type="Proteomes" id="UP000245783">
    <property type="component" value="Unassembled WGS sequence"/>
</dbReference>
<dbReference type="InterPro" id="IPR000639">
    <property type="entry name" value="Epox_hydrolase-like"/>
</dbReference>
<dbReference type="SUPFAM" id="SSF53474">
    <property type="entry name" value="alpha/beta-Hydrolases"/>
    <property type="match status" value="1"/>
</dbReference>
<keyword evidence="2" id="KW-0378">Hydrolase</keyword>
<dbReference type="Pfam" id="PF00561">
    <property type="entry name" value="Abhydrolase_1"/>
    <property type="match status" value="1"/>
</dbReference>
<organism evidence="2 3">
    <name type="scientific">Ceraceosorus guamensis</name>
    <dbReference type="NCBI Taxonomy" id="1522189"/>
    <lineage>
        <taxon>Eukaryota</taxon>
        <taxon>Fungi</taxon>
        <taxon>Dikarya</taxon>
        <taxon>Basidiomycota</taxon>
        <taxon>Ustilaginomycotina</taxon>
        <taxon>Exobasidiomycetes</taxon>
        <taxon>Ceraceosorales</taxon>
        <taxon>Ceraceosoraceae</taxon>
        <taxon>Ceraceosorus</taxon>
    </lineage>
</organism>
<sequence length="364" mass="40692">MTIALNLFAQNRPHILVHGSNMSRATAIPAQDALKEAGFSSELISVPPSDEDPSVGNVRVLAHRDAALGSRKARPLLLLHGHPQSSIIWRRMARPLANDGWDVIAVDLRGHGGSDTPLVRDRHAEAGHDELGPPHESRWRYSKRMMARDAVHVMQHYGYDSFHVVGHDRGGRVAHRLALDNPNKVLKLIVLDIAPTLDMYTQTNLKFATYYWHWFFLIQPWPVPEEMLSRSPETYVNKMVSRQTTASQGVVHPPEVLAAYIEALQDFDKAHATAEDYRASGPGGVDLELDAQDRSADRRLQVPLRVLWGKKGVIEALFDPLKLWQAVTNPQITVTGKALDAGHYMPEEVPEELLDEISSFFGQS</sequence>
<dbReference type="STRING" id="1522189.A0A316WFI9"/>
<proteinExistence type="predicted"/>
<dbReference type="GO" id="GO:0046464">
    <property type="term" value="P:acylglycerol catabolic process"/>
    <property type="evidence" value="ECO:0007669"/>
    <property type="project" value="TreeGrafter"/>
</dbReference>
<dbReference type="InterPro" id="IPR000073">
    <property type="entry name" value="AB_hydrolase_1"/>
</dbReference>
<dbReference type="InterPro" id="IPR050266">
    <property type="entry name" value="AB_hydrolase_sf"/>
</dbReference>
<dbReference type="PANTHER" id="PTHR43798">
    <property type="entry name" value="MONOACYLGLYCEROL LIPASE"/>
    <property type="match status" value="1"/>
</dbReference>
<dbReference type="GO" id="GO:0016020">
    <property type="term" value="C:membrane"/>
    <property type="evidence" value="ECO:0007669"/>
    <property type="project" value="TreeGrafter"/>
</dbReference>
<dbReference type="GO" id="GO:0047372">
    <property type="term" value="F:monoacylglycerol lipase activity"/>
    <property type="evidence" value="ECO:0007669"/>
    <property type="project" value="TreeGrafter"/>
</dbReference>
<dbReference type="InterPro" id="IPR029058">
    <property type="entry name" value="AB_hydrolase_fold"/>
</dbReference>
<feature type="domain" description="AB hydrolase-1" evidence="1">
    <location>
        <begin position="75"/>
        <end position="236"/>
    </location>
</feature>
<dbReference type="OrthoDB" id="6431331at2759"/>
<gene>
    <name evidence="2" type="ORF">IE81DRAFT_319404</name>
</gene>
<dbReference type="Gene3D" id="3.40.50.1820">
    <property type="entry name" value="alpha/beta hydrolase"/>
    <property type="match status" value="1"/>
</dbReference>
<dbReference type="PANTHER" id="PTHR43798:SF33">
    <property type="entry name" value="HYDROLASE, PUTATIVE (AFU_ORTHOLOGUE AFUA_2G14860)-RELATED"/>
    <property type="match status" value="1"/>
</dbReference>
<name>A0A316WFI9_9BASI</name>
<reference evidence="2 3" key="1">
    <citation type="journal article" date="2018" name="Mol. Biol. Evol.">
        <title>Broad Genomic Sampling Reveals a Smut Pathogenic Ancestry of the Fungal Clade Ustilaginomycotina.</title>
        <authorList>
            <person name="Kijpornyongpan T."/>
            <person name="Mondo S.J."/>
            <person name="Barry K."/>
            <person name="Sandor L."/>
            <person name="Lee J."/>
            <person name="Lipzen A."/>
            <person name="Pangilinan J."/>
            <person name="LaButti K."/>
            <person name="Hainaut M."/>
            <person name="Henrissat B."/>
            <person name="Grigoriev I.V."/>
            <person name="Spatafora J.W."/>
            <person name="Aime M.C."/>
        </authorList>
    </citation>
    <scope>NUCLEOTIDE SEQUENCE [LARGE SCALE GENOMIC DNA]</scope>
    <source>
        <strain evidence="2 3">MCA 4658</strain>
    </source>
</reference>
<dbReference type="InParanoid" id="A0A316WFI9"/>